<name>A0ABQ1KM57_9RHOB</name>
<evidence type="ECO:0000313" key="1">
    <source>
        <dbReference type="EMBL" id="GGC01140.1"/>
    </source>
</evidence>
<sequence length="88" mass="9306">MTQDATPTNVAQQATRMTNDLRGALILLGTFGSNDHPKALLKLRGGKIATVSRGDVVKGETIVAIEEGRVALARNGTAHWLAMPAPRS</sequence>
<evidence type="ECO:0000313" key="2">
    <source>
        <dbReference type="Proteomes" id="UP000645462"/>
    </source>
</evidence>
<dbReference type="EMBL" id="BMFC01000003">
    <property type="protein sequence ID" value="GGC01140.1"/>
    <property type="molecule type" value="Genomic_DNA"/>
</dbReference>
<dbReference type="Proteomes" id="UP000645462">
    <property type="component" value="Unassembled WGS sequence"/>
</dbReference>
<organism evidence="1 2">
    <name type="scientific">Marivita lacus</name>
    <dbReference type="NCBI Taxonomy" id="1323742"/>
    <lineage>
        <taxon>Bacteria</taxon>
        <taxon>Pseudomonadati</taxon>
        <taxon>Pseudomonadota</taxon>
        <taxon>Alphaproteobacteria</taxon>
        <taxon>Rhodobacterales</taxon>
        <taxon>Roseobacteraceae</taxon>
        <taxon>Marivita</taxon>
    </lineage>
</organism>
<evidence type="ECO:0008006" key="3">
    <source>
        <dbReference type="Google" id="ProtNLM"/>
    </source>
</evidence>
<dbReference type="RefSeq" id="WP_229747730.1">
    <property type="nucleotide sequence ID" value="NZ_BMFC01000003.1"/>
</dbReference>
<proteinExistence type="predicted"/>
<comment type="caution">
    <text evidence="1">The sequence shown here is derived from an EMBL/GenBank/DDBJ whole genome shotgun (WGS) entry which is preliminary data.</text>
</comment>
<accession>A0ABQ1KM57</accession>
<reference evidence="2" key="1">
    <citation type="journal article" date="2019" name="Int. J. Syst. Evol. Microbiol.">
        <title>The Global Catalogue of Microorganisms (GCM) 10K type strain sequencing project: providing services to taxonomists for standard genome sequencing and annotation.</title>
        <authorList>
            <consortium name="The Broad Institute Genomics Platform"/>
            <consortium name="The Broad Institute Genome Sequencing Center for Infectious Disease"/>
            <person name="Wu L."/>
            <person name="Ma J."/>
        </authorList>
    </citation>
    <scope>NUCLEOTIDE SEQUENCE [LARGE SCALE GENOMIC DNA]</scope>
    <source>
        <strain evidence="2">CGMCC 1.12478</strain>
    </source>
</reference>
<keyword evidence="2" id="KW-1185">Reference proteome</keyword>
<gene>
    <name evidence="1" type="ORF">GCM10011363_17150</name>
</gene>
<protein>
    <recommendedName>
        <fullName evidence="3">Amidophosphoribosyltransferase</fullName>
    </recommendedName>
</protein>